<dbReference type="Gene3D" id="3.90.280.10">
    <property type="entry name" value="PEBP-like"/>
    <property type="match status" value="1"/>
</dbReference>
<dbReference type="Pfam" id="PF01161">
    <property type="entry name" value="PBP"/>
    <property type="match status" value="1"/>
</dbReference>
<keyword evidence="3" id="KW-1185">Reference proteome</keyword>
<evidence type="ECO:0000313" key="2">
    <source>
        <dbReference type="EMBL" id="GAB1580372.1"/>
    </source>
</evidence>
<proteinExistence type="predicted"/>
<reference evidence="2 3" key="1">
    <citation type="submission" date="2024-10" db="EMBL/GenBank/DDBJ databases">
        <title>Isolation, draft genome sequencing and identification of Phyllobacterium sp. NSA23, isolated from leaf soil.</title>
        <authorList>
            <person name="Akita H."/>
        </authorList>
    </citation>
    <scope>NUCLEOTIDE SEQUENCE [LARGE SCALE GENOMIC DNA]</scope>
    <source>
        <strain evidence="2 3">NSA23</strain>
    </source>
</reference>
<dbReference type="PANTHER" id="PTHR30289">
    <property type="entry name" value="UNCHARACTERIZED PROTEIN YBCL-RELATED"/>
    <property type="match status" value="1"/>
</dbReference>
<dbReference type="GO" id="GO:0004860">
    <property type="term" value="F:protein kinase inhibitor activity"/>
    <property type="evidence" value="ECO:0007669"/>
    <property type="project" value="UniProtKB-KW"/>
</dbReference>
<dbReference type="InterPro" id="IPR008914">
    <property type="entry name" value="PEBP"/>
</dbReference>
<keyword evidence="2" id="KW-0649">Protein kinase inhibitor</keyword>
<dbReference type="EMBL" id="BAAFZP010000001">
    <property type="protein sequence ID" value="GAB1580372.1"/>
    <property type="molecule type" value="Genomic_DNA"/>
</dbReference>
<sequence length="155" mass="17047">MAFALQSPAFGDGGEIPRKYIRDGENVSPPLIWKDAPEGTRSFMLVVEDPDAPSGTFRHWAVYDINPDRDRLPEGTTAGAKTESLGHGVNDFGNPHYDGPQPPKGHGIHHYHFRLAALDTETLHLDEKADIDTVLKKAGPHIIAETELVGIYEAR</sequence>
<comment type="caution">
    <text evidence="2">The sequence shown here is derived from an EMBL/GenBank/DDBJ whole genome shotgun (WGS) entry which is preliminary data.</text>
</comment>
<evidence type="ECO:0000256" key="1">
    <source>
        <dbReference type="SAM" id="MobiDB-lite"/>
    </source>
</evidence>
<dbReference type="Proteomes" id="UP001628091">
    <property type="component" value="Unassembled WGS sequence"/>
</dbReference>
<dbReference type="InterPro" id="IPR036610">
    <property type="entry name" value="PEBP-like_sf"/>
</dbReference>
<protein>
    <submittedName>
        <fullName evidence="2">YbhB/YbcL family Raf kinase inhibitor-like protein</fullName>
    </submittedName>
</protein>
<dbReference type="RefSeq" id="WP_407863391.1">
    <property type="nucleotide sequence ID" value="NZ_BAAFZP010000001.1"/>
</dbReference>
<name>A0ABQ0GUM7_9HYPH</name>
<dbReference type="NCBIfam" id="TIGR00481">
    <property type="entry name" value="YbhB/YbcL family Raf kinase inhibitor-like protein"/>
    <property type="match status" value="1"/>
</dbReference>
<evidence type="ECO:0000313" key="3">
    <source>
        <dbReference type="Proteomes" id="UP001628091"/>
    </source>
</evidence>
<accession>A0ABQ0GUM7</accession>
<dbReference type="PANTHER" id="PTHR30289:SF1">
    <property type="entry name" value="PEBP (PHOSPHATIDYLETHANOLAMINE-BINDING PROTEIN) FAMILY PROTEIN"/>
    <property type="match status" value="1"/>
</dbReference>
<dbReference type="SUPFAM" id="SSF49777">
    <property type="entry name" value="PEBP-like"/>
    <property type="match status" value="1"/>
</dbReference>
<feature type="region of interest" description="Disordered" evidence="1">
    <location>
        <begin position="71"/>
        <end position="99"/>
    </location>
</feature>
<gene>
    <name evidence="2" type="ORF">PPNSA23_03150</name>
</gene>
<organism evidence="2 3">
    <name type="scientific">Phyllobacterium phragmitis</name>
    <dbReference type="NCBI Taxonomy" id="2670329"/>
    <lineage>
        <taxon>Bacteria</taxon>
        <taxon>Pseudomonadati</taxon>
        <taxon>Pseudomonadota</taxon>
        <taxon>Alphaproteobacteria</taxon>
        <taxon>Hyphomicrobiales</taxon>
        <taxon>Phyllobacteriaceae</taxon>
        <taxon>Phyllobacterium</taxon>
    </lineage>
</organism>
<dbReference type="InterPro" id="IPR005247">
    <property type="entry name" value="YbhB_YbcL/LppC-like"/>
</dbReference>
<dbReference type="CDD" id="cd00865">
    <property type="entry name" value="PEBP_bact_arch"/>
    <property type="match status" value="1"/>
</dbReference>